<sequence>MALSPGDPHSFSRPEFARVTNIHLELYVDFNRCVLKGKAILTIEKKSSITEIILDNYALVIERVTNPVTDEILKYSVGHQHIVGSPFTIQLPQTEEKYLICKIQIEYETSPNSPALYWLTPAQTADGTHPFLLSNNKLTFARAVFPCQDTPSVKFSYTATIIVPKDFTVIMSALSQNIFKNLKVNLYNFLQAKQVAAYAVTIAVGSLQKERLSSRSNVFAEKKFINEAVNTFHRCDICLLPPCLGHFEIECPCVIFLSPTLLCGDDSSISSLAVNIAQSWAGHLVTCANYHHFWLHKSFSMFVGRKIICKIWTLSDAQLFYKKLSSVELNRMIDISNATNSLKTLIPDLTGLLPINFIRHVPYELGCIFLDYLENNLGGSLAFEKFLKSYFFNFAYKSIKTDDWKEYLNNYFAKFQLQYINWDLWLHNIPHKYININYKITWEIQCSILAKAWAKLDDNIINQPLFLHILYKKKDLSDIEEIIFLSLLIRQMYKYLNMKKMNLLLKIHRFENKSYQIIDDLKLIMENIFRRYLWLLLCIKVHWHEKILDALDFVTQFCSLHYAWNIFNCILDWPEYHFTLQRMFIMNQEKMLTYTRKQLIPILFSNGYLVNE</sequence>
<proteinExistence type="predicted"/>
<organism evidence="3 4">
    <name type="scientific">Acromyrmex insinuator</name>
    <dbReference type="NCBI Taxonomy" id="230686"/>
    <lineage>
        <taxon>Eukaryota</taxon>
        <taxon>Metazoa</taxon>
        <taxon>Ecdysozoa</taxon>
        <taxon>Arthropoda</taxon>
        <taxon>Hexapoda</taxon>
        <taxon>Insecta</taxon>
        <taxon>Pterygota</taxon>
        <taxon>Neoptera</taxon>
        <taxon>Endopterygota</taxon>
        <taxon>Hymenoptera</taxon>
        <taxon>Apocrita</taxon>
        <taxon>Aculeata</taxon>
        <taxon>Formicoidea</taxon>
        <taxon>Formicidae</taxon>
        <taxon>Myrmicinae</taxon>
        <taxon>Acromyrmex</taxon>
    </lineage>
</organism>
<dbReference type="InterPro" id="IPR014782">
    <property type="entry name" value="Peptidase_M1_dom"/>
</dbReference>
<dbReference type="SUPFAM" id="SSF55486">
    <property type="entry name" value="Metalloproteases ('zincins'), catalytic domain"/>
    <property type="match status" value="1"/>
</dbReference>
<dbReference type="PANTHER" id="PTHR45726:SF3">
    <property type="entry name" value="LEUKOTRIENE A-4 HYDROLASE"/>
    <property type="match status" value="1"/>
</dbReference>
<feature type="non-terminal residue" evidence="3">
    <location>
        <position position="612"/>
    </location>
</feature>
<dbReference type="InterPro" id="IPR042097">
    <property type="entry name" value="Aminopeptidase_N-like_N_sf"/>
</dbReference>
<comment type="caution">
    <text evidence="3">The sequence shown here is derived from an EMBL/GenBank/DDBJ whole genome shotgun (WGS) entry which is preliminary data.</text>
</comment>
<keyword evidence="4" id="KW-1185">Reference proteome</keyword>
<dbReference type="GO" id="GO:0008270">
    <property type="term" value="F:zinc ion binding"/>
    <property type="evidence" value="ECO:0007669"/>
    <property type="project" value="InterPro"/>
</dbReference>
<dbReference type="GO" id="GO:0004301">
    <property type="term" value="F:epoxide hydrolase activity"/>
    <property type="evidence" value="ECO:0007669"/>
    <property type="project" value="TreeGrafter"/>
</dbReference>
<evidence type="ECO:0000259" key="1">
    <source>
        <dbReference type="Pfam" id="PF01433"/>
    </source>
</evidence>
<feature type="domain" description="Aminopeptidase N-like N-terminal" evidence="2">
    <location>
        <begin position="23"/>
        <end position="177"/>
    </location>
</feature>
<dbReference type="Gene3D" id="1.10.390.10">
    <property type="entry name" value="Neutral Protease Domain 2"/>
    <property type="match status" value="1"/>
</dbReference>
<gene>
    <name evidence="3" type="primary">Lta4h_0</name>
    <name evidence="3" type="ORF">G6Z75_0000994</name>
</gene>
<dbReference type="GO" id="GO:0008237">
    <property type="term" value="F:metallopeptidase activity"/>
    <property type="evidence" value="ECO:0007669"/>
    <property type="project" value="InterPro"/>
</dbReference>
<evidence type="ECO:0000313" key="3">
    <source>
        <dbReference type="EMBL" id="KAG5314936.1"/>
    </source>
</evidence>
<evidence type="ECO:0000313" key="4">
    <source>
        <dbReference type="Proteomes" id="UP000667349"/>
    </source>
</evidence>
<dbReference type="InterPro" id="IPR034015">
    <property type="entry name" value="M1_LTA4H"/>
</dbReference>
<dbReference type="GO" id="GO:0005829">
    <property type="term" value="C:cytosol"/>
    <property type="evidence" value="ECO:0007669"/>
    <property type="project" value="TreeGrafter"/>
</dbReference>
<dbReference type="InterPro" id="IPR045357">
    <property type="entry name" value="Aminopeptidase_N-like_N"/>
</dbReference>
<evidence type="ECO:0000259" key="2">
    <source>
        <dbReference type="Pfam" id="PF17900"/>
    </source>
</evidence>
<dbReference type="Gene3D" id="3.30.2010.30">
    <property type="match status" value="1"/>
</dbReference>
<dbReference type="PANTHER" id="PTHR45726">
    <property type="entry name" value="LEUKOTRIENE A-4 HYDROLASE"/>
    <property type="match status" value="1"/>
</dbReference>
<dbReference type="SUPFAM" id="SSF63737">
    <property type="entry name" value="Leukotriene A4 hydrolase N-terminal domain"/>
    <property type="match status" value="1"/>
</dbReference>
<dbReference type="InterPro" id="IPR027268">
    <property type="entry name" value="Peptidase_M4/M1_CTD_sf"/>
</dbReference>
<dbReference type="GO" id="GO:0043171">
    <property type="term" value="P:peptide catabolic process"/>
    <property type="evidence" value="ECO:0007669"/>
    <property type="project" value="TreeGrafter"/>
</dbReference>
<dbReference type="InterPro" id="IPR038502">
    <property type="entry name" value="M1_LTA-4_hydro/amino_C_sf"/>
</dbReference>
<dbReference type="AlphaFoldDB" id="A0A836EHA7"/>
<dbReference type="GO" id="GO:0004177">
    <property type="term" value="F:aminopeptidase activity"/>
    <property type="evidence" value="ECO:0007669"/>
    <property type="project" value="TreeGrafter"/>
</dbReference>
<keyword evidence="3" id="KW-0378">Hydrolase</keyword>
<dbReference type="Pfam" id="PF01433">
    <property type="entry name" value="Peptidase_M1"/>
    <property type="match status" value="1"/>
</dbReference>
<dbReference type="Gene3D" id="2.60.40.1730">
    <property type="entry name" value="tricorn interacting facor f3 domain"/>
    <property type="match status" value="1"/>
</dbReference>
<feature type="domain" description="Peptidase M1 membrane alanine aminopeptidase" evidence="1">
    <location>
        <begin position="253"/>
        <end position="420"/>
    </location>
</feature>
<accession>A0A836EHA7</accession>
<protein>
    <submittedName>
        <fullName evidence="3">LKHA4 hydrolase</fullName>
    </submittedName>
</protein>
<dbReference type="Proteomes" id="UP000667349">
    <property type="component" value="Unassembled WGS sequence"/>
</dbReference>
<feature type="non-terminal residue" evidence="3">
    <location>
        <position position="1"/>
    </location>
</feature>
<reference evidence="3" key="1">
    <citation type="submission" date="2020-02" db="EMBL/GenBank/DDBJ databases">
        <title>Relaxed selection underlies rapid genomic changes in the transitions from sociality to social parasitism in ants.</title>
        <authorList>
            <person name="Bi X."/>
        </authorList>
    </citation>
    <scope>NUCLEOTIDE SEQUENCE</scope>
    <source>
        <strain evidence="3">BGI-DK2013a</strain>
        <tissue evidence="3">Whole body</tissue>
    </source>
</reference>
<dbReference type="Pfam" id="PF17900">
    <property type="entry name" value="Peptidase_M1_N"/>
    <property type="match status" value="1"/>
</dbReference>
<dbReference type="Gene3D" id="1.25.40.320">
    <property type="entry name" value="Peptidase M1, leukotriene A4 hydrolase/aminopeptidase C-terminal domain"/>
    <property type="match status" value="1"/>
</dbReference>
<name>A0A836EHA7_9HYME</name>
<dbReference type="EMBL" id="JAANHZ010000133">
    <property type="protein sequence ID" value="KAG5314936.1"/>
    <property type="molecule type" value="Genomic_DNA"/>
</dbReference>